<dbReference type="EMBL" id="HACG01011973">
    <property type="protein sequence ID" value="CEK58838.1"/>
    <property type="molecule type" value="Transcribed_RNA"/>
</dbReference>
<evidence type="ECO:0000313" key="2">
    <source>
        <dbReference type="EMBL" id="CEK58838.1"/>
    </source>
</evidence>
<dbReference type="Gene3D" id="2.60.40.10">
    <property type="entry name" value="Immunoglobulins"/>
    <property type="match status" value="1"/>
</dbReference>
<dbReference type="Pfam" id="PF01833">
    <property type="entry name" value="TIG"/>
    <property type="match status" value="1"/>
</dbReference>
<dbReference type="AlphaFoldDB" id="A0A0B6YRI6"/>
<accession>A0A0B6YRI6</accession>
<feature type="non-terminal residue" evidence="2">
    <location>
        <position position="1"/>
    </location>
</feature>
<dbReference type="CDD" id="cd00603">
    <property type="entry name" value="IPT_PCSR"/>
    <property type="match status" value="1"/>
</dbReference>
<evidence type="ECO:0000259" key="1">
    <source>
        <dbReference type="Pfam" id="PF01833"/>
    </source>
</evidence>
<protein>
    <recommendedName>
        <fullName evidence="1">IPT/TIG domain-containing protein</fullName>
    </recommendedName>
</protein>
<feature type="domain" description="IPT/TIG" evidence="1">
    <location>
        <begin position="8"/>
        <end position="94"/>
    </location>
</feature>
<dbReference type="InterPro" id="IPR002909">
    <property type="entry name" value="IPT_dom"/>
</dbReference>
<name>A0A0B6YRI6_9EUPU</name>
<dbReference type="InterPro" id="IPR013783">
    <property type="entry name" value="Ig-like_fold"/>
</dbReference>
<proteinExistence type="predicted"/>
<dbReference type="InterPro" id="IPR014756">
    <property type="entry name" value="Ig_E-set"/>
</dbReference>
<dbReference type="SUPFAM" id="SSF81296">
    <property type="entry name" value="E set domains"/>
    <property type="match status" value="1"/>
</dbReference>
<organism evidence="2">
    <name type="scientific">Arion vulgaris</name>
    <dbReference type="NCBI Taxonomy" id="1028688"/>
    <lineage>
        <taxon>Eukaryota</taxon>
        <taxon>Metazoa</taxon>
        <taxon>Spiralia</taxon>
        <taxon>Lophotrochozoa</taxon>
        <taxon>Mollusca</taxon>
        <taxon>Gastropoda</taxon>
        <taxon>Heterobranchia</taxon>
        <taxon>Euthyneura</taxon>
        <taxon>Panpulmonata</taxon>
        <taxon>Eupulmonata</taxon>
        <taxon>Stylommatophora</taxon>
        <taxon>Helicina</taxon>
        <taxon>Arionoidea</taxon>
        <taxon>Arionidae</taxon>
        <taxon>Arion</taxon>
    </lineage>
</organism>
<reference evidence="2" key="1">
    <citation type="submission" date="2014-12" db="EMBL/GenBank/DDBJ databases">
        <title>Insight into the proteome of Arion vulgaris.</title>
        <authorList>
            <person name="Aradska J."/>
            <person name="Bulat T."/>
            <person name="Smidak R."/>
            <person name="Sarate P."/>
            <person name="Gangsoo J."/>
            <person name="Sialana F."/>
            <person name="Bilban M."/>
            <person name="Lubec G."/>
        </authorList>
    </citation>
    <scope>NUCLEOTIDE SEQUENCE</scope>
    <source>
        <tissue evidence="2">Skin</tissue>
    </source>
</reference>
<sequence>TTRNCVPMLVSMDPAYGPMVGGTLVTIRGNFLGNTTHNLSIFFNDLQQDLISVSDTVVVFRTVSDNTSSQQTPQLKLHWNAINSTLNTQATFSYMVNPILNASRA</sequence>
<feature type="non-terminal residue" evidence="2">
    <location>
        <position position="105"/>
    </location>
</feature>
<gene>
    <name evidence="2" type="primary">ORF34357</name>
</gene>